<dbReference type="GO" id="GO:0001671">
    <property type="term" value="F:ATPase activator activity"/>
    <property type="evidence" value="ECO:0007669"/>
    <property type="project" value="InterPro"/>
</dbReference>
<dbReference type="AlphaFoldDB" id="A0A667Y6B5"/>
<dbReference type="GO" id="GO:0061024">
    <property type="term" value="P:membrane organization"/>
    <property type="evidence" value="ECO:0007669"/>
    <property type="project" value="TreeGrafter"/>
</dbReference>
<proteinExistence type="inferred from homology"/>
<sequence length="517" mass="57396">MEVDVSGEHAARPTRRSTRKSAAKALNVELTPRGPLKRTRRRAENQVPPAAVNGSKDEENASEDEDSPSKKSRLETEGEVADNGIDENEMEVQEADENLEKNEDQEMISEEAPSQNTHQQKPCPGPCGDKVPRVMLERYPPVHAEDQDTNWTRPQRVQPSRKEQVASNKSAPQLKQPENRHVAAKPIITSAAQYNPRIPYSAVIHRPNRVLRPCPLTEVTYTTKHVTDVPIQKQSLQQRRQAGKKTSAVIKGSSGFSSGGRMRYLWGLLLLVLLSSAVLLAYKNVPAFQRQSGAGFSSRSVKPGVLAAQLSILETQFPSQRPELWKRSRIHLEKHLQTAQPTEPVSLILTAGTKAEGTLRCLAQALASAFSAALNSSVLHIDGASKANQDSDQVKLDIDSQLRAAFEGDKPVAVVHRFDELPPASTLIFYRYCDHENAAYKQVFLAFTVLLPQEDVEGSLRDVEEKVLDYVQSKFVSPSNQTGFNRMDLDKFGGLWSRISHLILPVTTESEVEYKGC</sequence>
<keyword evidence="8" id="KW-0539">Nucleus</keyword>
<evidence type="ECO:0000256" key="4">
    <source>
        <dbReference type="ARBA" id="ARBA00022692"/>
    </source>
</evidence>
<name>A0A667Y6B5_9TELE</name>
<protein>
    <submittedName>
        <fullName evidence="13">Torsin-1A-interacting protein 2-like</fullName>
    </submittedName>
</protein>
<feature type="compositionally biased region" description="Basic and acidic residues" evidence="10">
    <location>
        <begin position="1"/>
        <end position="11"/>
    </location>
</feature>
<feature type="compositionally biased region" description="Basic residues" evidence="10">
    <location>
        <begin position="12"/>
        <end position="22"/>
    </location>
</feature>
<accession>A0A667Y6B5</accession>
<keyword evidence="14" id="KW-1185">Reference proteome</keyword>
<reference evidence="13" key="1">
    <citation type="submission" date="2019-06" db="EMBL/GenBank/DDBJ databases">
        <authorList>
            <consortium name="Wellcome Sanger Institute Data Sharing"/>
        </authorList>
    </citation>
    <scope>NUCLEOTIDE SEQUENCE [LARGE SCALE GENOMIC DNA]</scope>
</reference>
<dbReference type="InterPro" id="IPR046753">
    <property type="entry name" value="TOIP1/2_C"/>
</dbReference>
<feature type="transmembrane region" description="Helical" evidence="11">
    <location>
        <begin position="264"/>
        <end position="282"/>
    </location>
</feature>
<evidence type="ECO:0000256" key="3">
    <source>
        <dbReference type="ARBA" id="ARBA00022553"/>
    </source>
</evidence>
<dbReference type="Gene3D" id="3.40.50.12190">
    <property type="match status" value="1"/>
</dbReference>
<feature type="domain" description="Torsin-1A-interacting protein 1/2 AAA+ activator" evidence="12">
    <location>
        <begin position="307"/>
        <end position="517"/>
    </location>
</feature>
<feature type="region of interest" description="Disordered" evidence="10">
    <location>
        <begin position="1"/>
        <end position="180"/>
    </location>
</feature>
<evidence type="ECO:0000256" key="2">
    <source>
        <dbReference type="ARBA" id="ARBA00007860"/>
    </source>
</evidence>
<feature type="compositionally biased region" description="Polar residues" evidence="10">
    <location>
        <begin position="149"/>
        <end position="158"/>
    </location>
</feature>
<dbReference type="InParanoid" id="A0A667Y6B5"/>
<dbReference type="Proteomes" id="UP000472263">
    <property type="component" value="Chromosome 4"/>
</dbReference>
<keyword evidence="3" id="KW-0597">Phosphoprotein</keyword>
<evidence type="ECO:0000313" key="13">
    <source>
        <dbReference type="Ensembl" id="ENSMMDP00005023167.1"/>
    </source>
</evidence>
<dbReference type="FunCoup" id="A0A667Y6B5">
    <property type="interactions" value="1"/>
</dbReference>
<evidence type="ECO:0000256" key="6">
    <source>
        <dbReference type="ARBA" id="ARBA00023136"/>
    </source>
</evidence>
<dbReference type="GeneTree" id="ENSGT00390000012166"/>
<keyword evidence="5 11" id="KW-1133">Transmembrane helix</keyword>
<keyword evidence="7" id="KW-0325">Glycoprotein</keyword>
<evidence type="ECO:0000256" key="5">
    <source>
        <dbReference type="ARBA" id="ARBA00022989"/>
    </source>
</evidence>
<dbReference type="PANTHER" id="PTHR18843:SF7">
    <property type="entry name" value="LAMINA-ASSOCIATED POLYPEPTIDE 1B ISOFORM 1-RELATED"/>
    <property type="match status" value="1"/>
</dbReference>
<evidence type="ECO:0000256" key="7">
    <source>
        <dbReference type="ARBA" id="ARBA00023180"/>
    </source>
</evidence>
<keyword evidence="6 11" id="KW-0472">Membrane</keyword>
<feature type="compositionally biased region" description="Acidic residues" evidence="10">
    <location>
        <begin position="77"/>
        <end position="97"/>
    </location>
</feature>
<dbReference type="InterPro" id="IPR008662">
    <property type="entry name" value="TOIP1/2"/>
</dbReference>
<evidence type="ECO:0000259" key="12">
    <source>
        <dbReference type="Pfam" id="PF05609"/>
    </source>
</evidence>
<evidence type="ECO:0000256" key="10">
    <source>
        <dbReference type="SAM" id="MobiDB-lite"/>
    </source>
</evidence>
<dbReference type="GO" id="GO:0016020">
    <property type="term" value="C:membrane"/>
    <property type="evidence" value="ECO:0007669"/>
    <property type="project" value="TreeGrafter"/>
</dbReference>
<evidence type="ECO:0000256" key="8">
    <source>
        <dbReference type="ARBA" id="ARBA00023242"/>
    </source>
</evidence>
<comment type="subcellular location">
    <subcellularLocation>
        <location evidence="9">Endomembrane system</location>
        <topology evidence="9">Single-pass membrane protein</topology>
    </subcellularLocation>
    <subcellularLocation>
        <location evidence="1">Nucleus envelope</location>
    </subcellularLocation>
</comment>
<dbReference type="Ensembl" id="ENSMMDT00005023671.1">
    <property type="protein sequence ID" value="ENSMMDP00005023167.1"/>
    <property type="gene ID" value="ENSMMDG00005011181.1"/>
</dbReference>
<gene>
    <name evidence="13" type="primary">LOC115357860</name>
</gene>
<dbReference type="RefSeq" id="XP_029905474.1">
    <property type="nucleotide sequence ID" value="XM_030049614.1"/>
</dbReference>
<evidence type="ECO:0000256" key="9">
    <source>
        <dbReference type="ARBA" id="ARBA00037847"/>
    </source>
</evidence>
<reference evidence="13" key="3">
    <citation type="submission" date="2025-09" db="UniProtKB">
        <authorList>
            <consortium name="Ensembl"/>
        </authorList>
    </citation>
    <scope>IDENTIFICATION</scope>
</reference>
<dbReference type="PANTHER" id="PTHR18843">
    <property type="entry name" value="TORSIN-1A-INTERACTING PROTEIN"/>
    <property type="match status" value="1"/>
</dbReference>
<evidence type="ECO:0000256" key="1">
    <source>
        <dbReference type="ARBA" id="ARBA00004259"/>
    </source>
</evidence>
<dbReference type="InterPro" id="IPR038599">
    <property type="entry name" value="LAP1C-like_C_sf"/>
</dbReference>
<reference evidence="13" key="2">
    <citation type="submission" date="2025-08" db="UniProtKB">
        <authorList>
            <consortium name="Ensembl"/>
        </authorList>
    </citation>
    <scope>IDENTIFICATION</scope>
</reference>
<evidence type="ECO:0000256" key="11">
    <source>
        <dbReference type="SAM" id="Phobius"/>
    </source>
</evidence>
<organism evidence="13 14">
    <name type="scientific">Myripristis murdjan</name>
    <name type="common">pinecone soldierfish</name>
    <dbReference type="NCBI Taxonomy" id="586833"/>
    <lineage>
        <taxon>Eukaryota</taxon>
        <taxon>Metazoa</taxon>
        <taxon>Chordata</taxon>
        <taxon>Craniata</taxon>
        <taxon>Vertebrata</taxon>
        <taxon>Euteleostomi</taxon>
        <taxon>Actinopterygii</taxon>
        <taxon>Neopterygii</taxon>
        <taxon>Teleostei</taxon>
        <taxon>Neoteleostei</taxon>
        <taxon>Acanthomorphata</taxon>
        <taxon>Holocentriformes</taxon>
        <taxon>Holocentridae</taxon>
        <taxon>Myripristis</taxon>
    </lineage>
</organism>
<feature type="region of interest" description="Disordered" evidence="10">
    <location>
        <begin position="231"/>
        <end position="252"/>
    </location>
</feature>
<keyword evidence="4 11" id="KW-0812">Transmembrane</keyword>
<dbReference type="GO" id="GO:0005635">
    <property type="term" value="C:nuclear envelope"/>
    <property type="evidence" value="ECO:0007669"/>
    <property type="project" value="UniProtKB-SubCell"/>
</dbReference>
<dbReference type="Pfam" id="PF05609">
    <property type="entry name" value="LAP1_C"/>
    <property type="match status" value="1"/>
</dbReference>
<comment type="similarity">
    <text evidence="2">Belongs to the TOR1AIP family.</text>
</comment>
<evidence type="ECO:0000313" key="14">
    <source>
        <dbReference type="Proteomes" id="UP000472263"/>
    </source>
</evidence>
<dbReference type="GeneID" id="115357860"/>
<feature type="compositionally biased region" description="Basic and acidic residues" evidence="10">
    <location>
        <begin position="67"/>
        <end position="76"/>
    </location>
</feature>